<name>W9IPH4_FUSOX</name>
<dbReference type="HOGENOM" id="CLU_143622_0_0_1"/>
<accession>W9IPH4</accession>
<dbReference type="EMBL" id="JH717842">
    <property type="protein sequence ID" value="EWY94684.1"/>
    <property type="molecule type" value="Genomic_DNA"/>
</dbReference>
<evidence type="ECO:0000313" key="2">
    <source>
        <dbReference type="Proteomes" id="UP000030753"/>
    </source>
</evidence>
<dbReference type="AlphaFoldDB" id="W9IPH4"/>
<protein>
    <submittedName>
        <fullName evidence="1">Uncharacterized protein</fullName>
    </submittedName>
</protein>
<evidence type="ECO:0000313" key="1">
    <source>
        <dbReference type="EMBL" id="EWY94684.1"/>
    </source>
</evidence>
<proteinExistence type="predicted"/>
<gene>
    <name evidence="1" type="ORF">FOYG_07302</name>
</gene>
<reference evidence="1 2" key="1">
    <citation type="submission" date="2011-06" db="EMBL/GenBank/DDBJ databases">
        <title>The Genome Sequence of Fusarium oxysporum FOSC 3-a.</title>
        <authorList>
            <consortium name="The Broad Institute Genome Sequencing Platform"/>
            <person name="Ma L.-J."/>
            <person name="Gale L.R."/>
            <person name="Schwartz D.C."/>
            <person name="Zhou S."/>
            <person name="Corby-Kistler H."/>
            <person name="Young S.K."/>
            <person name="Zeng Q."/>
            <person name="Gargeya S."/>
            <person name="Fitzgerald M."/>
            <person name="Haas B."/>
            <person name="Abouelleil A."/>
            <person name="Alvarado L."/>
            <person name="Arachchi H.M."/>
            <person name="Berlin A."/>
            <person name="Brown A."/>
            <person name="Chapman S.B."/>
            <person name="Chen Z."/>
            <person name="Dunbar C."/>
            <person name="Freedman E."/>
            <person name="Gearin G."/>
            <person name="Gellesch M."/>
            <person name="Goldberg J."/>
            <person name="Griggs A."/>
            <person name="Gujja S."/>
            <person name="Heiman D."/>
            <person name="Howarth C."/>
            <person name="Larson L."/>
            <person name="Lui A."/>
            <person name="MacDonald P.J.P."/>
            <person name="Mehta T."/>
            <person name="Montmayeur A."/>
            <person name="Murphy C."/>
            <person name="Neiman D."/>
            <person name="Pearson M."/>
            <person name="Priest M."/>
            <person name="Roberts A."/>
            <person name="Saif S."/>
            <person name="Shea T."/>
            <person name="Shenoy N."/>
            <person name="Sisk P."/>
            <person name="Stolte C."/>
            <person name="Sykes S."/>
            <person name="Wortman J."/>
            <person name="Nusbaum C."/>
            <person name="Birren B."/>
        </authorList>
    </citation>
    <scope>NUCLEOTIDE SEQUENCE [LARGE SCALE GENOMIC DNA]</scope>
    <source>
        <strain evidence="2">FOSC 3-a</strain>
    </source>
</reference>
<sequence>MGKPPELSGSRVSNRVRQLHCDTLRRPGLGPRPNKQIAGTVDGALWEEKRQDRVPTVTNGGHPHKVDWLRNNKTRFDKIIHSSARHSDGQVTEHEIIKWIVMMLLFAMWLPKPKLHIRANLEQCKPAKPWQRRTGSVCFHCCKKFSCPLALVMG</sequence>
<organism evidence="1 2">
    <name type="scientific">Fusarium oxysporum NRRL 32931</name>
    <dbReference type="NCBI Taxonomy" id="660029"/>
    <lineage>
        <taxon>Eukaryota</taxon>
        <taxon>Fungi</taxon>
        <taxon>Dikarya</taxon>
        <taxon>Ascomycota</taxon>
        <taxon>Pezizomycotina</taxon>
        <taxon>Sordariomycetes</taxon>
        <taxon>Hypocreomycetidae</taxon>
        <taxon>Hypocreales</taxon>
        <taxon>Nectriaceae</taxon>
        <taxon>Fusarium</taxon>
        <taxon>Fusarium oxysporum species complex</taxon>
    </lineage>
</organism>
<dbReference type="Proteomes" id="UP000030753">
    <property type="component" value="Unassembled WGS sequence"/>
</dbReference>